<feature type="compositionally biased region" description="Polar residues" evidence="1">
    <location>
        <begin position="79"/>
        <end position="98"/>
    </location>
</feature>
<dbReference type="EMBL" id="UZAN01045321">
    <property type="protein sequence ID" value="VDP82454.1"/>
    <property type="molecule type" value="Genomic_DNA"/>
</dbReference>
<dbReference type="OrthoDB" id="6235726at2759"/>
<feature type="region of interest" description="Disordered" evidence="1">
    <location>
        <begin position="1"/>
        <end position="113"/>
    </location>
</feature>
<evidence type="ECO:0000313" key="3">
    <source>
        <dbReference type="Proteomes" id="UP000272942"/>
    </source>
</evidence>
<sequence>MVSGAYSESNLSGHTSYMGNPSDPMGGMPAGWRDSGTMSSQYHSNLGVPGASYNPMAGMDDGHSSDIDAPAVSGRPPIYQSTLNLHSNQAGYAESTTGRSDRFRGSLLNTEAG</sequence>
<reference evidence="2 3" key="2">
    <citation type="submission" date="2018-11" db="EMBL/GenBank/DDBJ databases">
        <authorList>
            <consortium name="Pathogen Informatics"/>
        </authorList>
    </citation>
    <scope>NUCLEOTIDE SEQUENCE [LARGE SCALE GENOMIC DNA]</scope>
    <source>
        <strain evidence="2 3">Egypt</strain>
    </source>
</reference>
<protein>
    <submittedName>
        <fullName evidence="4">TCF4</fullName>
    </submittedName>
</protein>
<dbReference type="AlphaFoldDB" id="A0A183ALX7"/>
<dbReference type="Proteomes" id="UP000272942">
    <property type="component" value="Unassembled WGS sequence"/>
</dbReference>
<gene>
    <name evidence="2" type="ORF">ECPE_LOCUS7962</name>
</gene>
<name>A0A183ALX7_9TREM</name>
<dbReference type="WBParaSite" id="ECPE_0000798301-mRNA-1">
    <property type="protein sequence ID" value="ECPE_0000798301-mRNA-1"/>
    <property type="gene ID" value="ECPE_0000798301"/>
</dbReference>
<keyword evidence="3" id="KW-1185">Reference proteome</keyword>
<evidence type="ECO:0000313" key="2">
    <source>
        <dbReference type="EMBL" id="VDP82454.1"/>
    </source>
</evidence>
<proteinExistence type="predicted"/>
<feature type="compositionally biased region" description="Polar residues" evidence="1">
    <location>
        <begin position="1"/>
        <end position="19"/>
    </location>
</feature>
<evidence type="ECO:0000313" key="4">
    <source>
        <dbReference type="WBParaSite" id="ECPE_0000798301-mRNA-1"/>
    </source>
</evidence>
<evidence type="ECO:0000256" key="1">
    <source>
        <dbReference type="SAM" id="MobiDB-lite"/>
    </source>
</evidence>
<accession>A0A183ALX7</accession>
<reference evidence="4" key="1">
    <citation type="submission" date="2016-06" db="UniProtKB">
        <authorList>
            <consortium name="WormBaseParasite"/>
        </authorList>
    </citation>
    <scope>IDENTIFICATION</scope>
</reference>
<organism evidence="4">
    <name type="scientific">Echinostoma caproni</name>
    <dbReference type="NCBI Taxonomy" id="27848"/>
    <lineage>
        <taxon>Eukaryota</taxon>
        <taxon>Metazoa</taxon>
        <taxon>Spiralia</taxon>
        <taxon>Lophotrochozoa</taxon>
        <taxon>Platyhelminthes</taxon>
        <taxon>Trematoda</taxon>
        <taxon>Digenea</taxon>
        <taxon>Plagiorchiida</taxon>
        <taxon>Echinostomata</taxon>
        <taxon>Echinostomatoidea</taxon>
        <taxon>Echinostomatidae</taxon>
        <taxon>Echinostoma</taxon>
    </lineage>
</organism>